<reference evidence="3" key="1">
    <citation type="journal article" date="2019" name="Int. J. Syst. Evol. Microbiol.">
        <title>The Global Catalogue of Microorganisms (GCM) 10K type strain sequencing project: providing services to taxonomists for standard genome sequencing and annotation.</title>
        <authorList>
            <consortium name="The Broad Institute Genomics Platform"/>
            <consortium name="The Broad Institute Genome Sequencing Center for Infectious Disease"/>
            <person name="Wu L."/>
            <person name="Ma J."/>
        </authorList>
    </citation>
    <scope>NUCLEOTIDE SEQUENCE [LARGE SCALE GENOMIC DNA]</scope>
    <source>
        <strain evidence="3">CCUG 57263</strain>
    </source>
</reference>
<evidence type="ECO:0000313" key="3">
    <source>
        <dbReference type="Proteomes" id="UP001597120"/>
    </source>
</evidence>
<proteinExistence type="predicted"/>
<dbReference type="RefSeq" id="WP_144937789.1">
    <property type="nucleotide sequence ID" value="NZ_JBHTIU010000028.1"/>
</dbReference>
<feature type="transmembrane region" description="Helical" evidence="1">
    <location>
        <begin position="29"/>
        <end position="50"/>
    </location>
</feature>
<gene>
    <name evidence="2" type="ORF">ACFQ03_09460</name>
</gene>
<organism evidence="2 3">
    <name type="scientific">Paenibacillus residui</name>
    <dbReference type="NCBI Taxonomy" id="629724"/>
    <lineage>
        <taxon>Bacteria</taxon>
        <taxon>Bacillati</taxon>
        <taxon>Bacillota</taxon>
        <taxon>Bacilli</taxon>
        <taxon>Bacillales</taxon>
        <taxon>Paenibacillaceae</taxon>
        <taxon>Paenibacillus</taxon>
    </lineage>
</organism>
<dbReference type="EMBL" id="JBHTIU010000028">
    <property type="protein sequence ID" value="MFD0869379.1"/>
    <property type="molecule type" value="Genomic_DNA"/>
</dbReference>
<name>A0ABW3DA47_9BACL</name>
<sequence>MASLIMKIIACPIGVLIAAWLFPNVDYGAYYQAIIVGLILAVVGVLMEYLLLKRGTLWTSTLMDFIASVIIVYFVSNMFAGASVTFWGAVLTGLLLAVIEYFTHLWLIRSGRTQKSPA</sequence>
<keyword evidence="1" id="KW-0812">Transmembrane</keyword>
<dbReference type="InterPro" id="IPR007165">
    <property type="entry name" value="Phage_holin_4_2"/>
</dbReference>
<comment type="caution">
    <text evidence="2">The sequence shown here is derived from an EMBL/GenBank/DDBJ whole genome shotgun (WGS) entry which is preliminary data.</text>
</comment>
<dbReference type="Proteomes" id="UP001597120">
    <property type="component" value="Unassembled WGS sequence"/>
</dbReference>
<accession>A0ABW3DA47</accession>
<keyword evidence="1" id="KW-1133">Transmembrane helix</keyword>
<dbReference type="Pfam" id="PF04020">
    <property type="entry name" value="Phage_holin_4_2"/>
    <property type="match status" value="1"/>
</dbReference>
<feature type="transmembrane region" description="Helical" evidence="1">
    <location>
        <begin position="62"/>
        <end position="80"/>
    </location>
</feature>
<feature type="transmembrane region" description="Helical" evidence="1">
    <location>
        <begin position="5"/>
        <end position="23"/>
    </location>
</feature>
<keyword evidence="3" id="KW-1185">Reference proteome</keyword>
<protein>
    <submittedName>
        <fullName evidence="2">Phage holin family protein</fullName>
    </submittedName>
</protein>
<feature type="transmembrane region" description="Helical" evidence="1">
    <location>
        <begin position="86"/>
        <end position="108"/>
    </location>
</feature>
<evidence type="ECO:0000256" key="1">
    <source>
        <dbReference type="SAM" id="Phobius"/>
    </source>
</evidence>
<evidence type="ECO:0000313" key="2">
    <source>
        <dbReference type="EMBL" id="MFD0869379.1"/>
    </source>
</evidence>
<keyword evidence="1" id="KW-0472">Membrane</keyword>